<organism evidence="2 3">
    <name type="scientific">Dipteronia dyeriana</name>
    <dbReference type="NCBI Taxonomy" id="168575"/>
    <lineage>
        <taxon>Eukaryota</taxon>
        <taxon>Viridiplantae</taxon>
        <taxon>Streptophyta</taxon>
        <taxon>Embryophyta</taxon>
        <taxon>Tracheophyta</taxon>
        <taxon>Spermatophyta</taxon>
        <taxon>Magnoliopsida</taxon>
        <taxon>eudicotyledons</taxon>
        <taxon>Gunneridae</taxon>
        <taxon>Pentapetalae</taxon>
        <taxon>rosids</taxon>
        <taxon>malvids</taxon>
        <taxon>Sapindales</taxon>
        <taxon>Sapindaceae</taxon>
        <taxon>Hippocastanoideae</taxon>
        <taxon>Acereae</taxon>
        <taxon>Dipteronia</taxon>
    </lineage>
</organism>
<keyword evidence="3" id="KW-1185">Reference proteome</keyword>
<keyword evidence="1" id="KW-0812">Transmembrane</keyword>
<evidence type="ECO:0000313" key="2">
    <source>
        <dbReference type="EMBL" id="KAK2634905.1"/>
    </source>
</evidence>
<keyword evidence="1" id="KW-1133">Transmembrane helix</keyword>
<evidence type="ECO:0000313" key="3">
    <source>
        <dbReference type="Proteomes" id="UP001280121"/>
    </source>
</evidence>
<dbReference type="EMBL" id="JANJYI010000009">
    <property type="protein sequence ID" value="KAK2634905.1"/>
    <property type="molecule type" value="Genomic_DNA"/>
</dbReference>
<keyword evidence="1" id="KW-0472">Membrane</keyword>
<protein>
    <submittedName>
        <fullName evidence="2">Uncharacterized protein</fullName>
    </submittedName>
</protein>
<sequence length="132" mass="15206">MASMKEIRDTWKNLSMDEKLKYTMPKNDIVDENGHVEETTKDNDIHPFDTRSFTLDPIVFSHIMGISNGEDIVHVDRVVNDNWRTKFSISNRGIKLPYLEEQLKNIKISNDDFKIAFCLYLFGVILAPAAGE</sequence>
<proteinExistence type="predicted"/>
<dbReference type="AlphaFoldDB" id="A0AAD9WLZ0"/>
<comment type="caution">
    <text evidence="2">The sequence shown here is derived from an EMBL/GenBank/DDBJ whole genome shotgun (WGS) entry which is preliminary data.</text>
</comment>
<dbReference type="Proteomes" id="UP001280121">
    <property type="component" value="Unassembled WGS sequence"/>
</dbReference>
<accession>A0AAD9WLZ0</accession>
<gene>
    <name evidence="2" type="ORF">Ddye_029697</name>
</gene>
<evidence type="ECO:0000256" key="1">
    <source>
        <dbReference type="SAM" id="Phobius"/>
    </source>
</evidence>
<reference evidence="2" key="1">
    <citation type="journal article" date="2023" name="Plant J.">
        <title>Genome sequences and population genomics provide insights into the demographic history, inbreeding, and mutation load of two 'living fossil' tree species of Dipteronia.</title>
        <authorList>
            <person name="Feng Y."/>
            <person name="Comes H.P."/>
            <person name="Chen J."/>
            <person name="Zhu S."/>
            <person name="Lu R."/>
            <person name="Zhang X."/>
            <person name="Li P."/>
            <person name="Qiu J."/>
            <person name="Olsen K.M."/>
            <person name="Qiu Y."/>
        </authorList>
    </citation>
    <scope>NUCLEOTIDE SEQUENCE</scope>
    <source>
        <strain evidence="2">KIB01</strain>
    </source>
</reference>
<name>A0AAD9WLZ0_9ROSI</name>
<feature type="transmembrane region" description="Helical" evidence="1">
    <location>
        <begin position="113"/>
        <end position="131"/>
    </location>
</feature>